<dbReference type="AlphaFoldDB" id="A0A8X6NL53"/>
<dbReference type="OrthoDB" id="6436049at2759"/>
<organism evidence="1 2">
    <name type="scientific">Nephila pilipes</name>
    <name type="common">Giant wood spider</name>
    <name type="synonym">Nephila maculata</name>
    <dbReference type="NCBI Taxonomy" id="299642"/>
    <lineage>
        <taxon>Eukaryota</taxon>
        <taxon>Metazoa</taxon>
        <taxon>Ecdysozoa</taxon>
        <taxon>Arthropoda</taxon>
        <taxon>Chelicerata</taxon>
        <taxon>Arachnida</taxon>
        <taxon>Araneae</taxon>
        <taxon>Araneomorphae</taxon>
        <taxon>Entelegynae</taxon>
        <taxon>Araneoidea</taxon>
        <taxon>Nephilidae</taxon>
        <taxon>Nephila</taxon>
    </lineage>
</organism>
<sequence>MWPEQHGINFFPKHAFEHFKLWDEVYASDIPSDHDMVSKVKRRNDSVTEEEDSLPIEEHNEISALSISEMKTVANILNTFFLLKMLEKNPKEHLISFDKKIDKRY</sequence>
<protein>
    <submittedName>
        <fullName evidence="1">Uncharacterized protein</fullName>
    </submittedName>
</protein>
<comment type="caution">
    <text evidence="1">The sequence shown here is derived from an EMBL/GenBank/DDBJ whole genome shotgun (WGS) entry which is preliminary data.</text>
</comment>
<gene>
    <name evidence="1" type="ORF">NPIL_29081</name>
</gene>
<dbReference type="Proteomes" id="UP000887013">
    <property type="component" value="Unassembled WGS sequence"/>
</dbReference>
<keyword evidence="2" id="KW-1185">Reference proteome</keyword>
<proteinExistence type="predicted"/>
<accession>A0A8X6NL53</accession>
<dbReference type="EMBL" id="BMAW01010566">
    <property type="protein sequence ID" value="GFT19380.1"/>
    <property type="molecule type" value="Genomic_DNA"/>
</dbReference>
<name>A0A8X6NL53_NEPPI</name>
<evidence type="ECO:0000313" key="2">
    <source>
        <dbReference type="Proteomes" id="UP000887013"/>
    </source>
</evidence>
<reference evidence="1" key="1">
    <citation type="submission" date="2020-08" db="EMBL/GenBank/DDBJ databases">
        <title>Multicomponent nature underlies the extraordinary mechanical properties of spider dragline silk.</title>
        <authorList>
            <person name="Kono N."/>
            <person name="Nakamura H."/>
            <person name="Mori M."/>
            <person name="Yoshida Y."/>
            <person name="Ohtoshi R."/>
            <person name="Malay A.D."/>
            <person name="Moran D.A.P."/>
            <person name="Tomita M."/>
            <person name="Numata K."/>
            <person name="Arakawa K."/>
        </authorList>
    </citation>
    <scope>NUCLEOTIDE SEQUENCE</scope>
</reference>
<evidence type="ECO:0000313" key="1">
    <source>
        <dbReference type="EMBL" id="GFT19380.1"/>
    </source>
</evidence>